<keyword evidence="3" id="KW-1185">Reference proteome</keyword>
<feature type="compositionally biased region" description="Basic and acidic residues" evidence="1">
    <location>
        <begin position="13"/>
        <end position="28"/>
    </location>
</feature>
<dbReference type="AlphaFoldDB" id="A0A1I1TT91"/>
<organism evidence="2 3">
    <name type="scientific">Streptomyces aidingensis</name>
    <dbReference type="NCBI Taxonomy" id="910347"/>
    <lineage>
        <taxon>Bacteria</taxon>
        <taxon>Bacillati</taxon>
        <taxon>Actinomycetota</taxon>
        <taxon>Actinomycetes</taxon>
        <taxon>Kitasatosporales</taxon>
        <taxon>Streptomycetaceae</taxon>
        <taxon>Streptomyces</taxon>
    </lineage>
</organism>
<gene>
    <name evidence="2" type="ORF">SAMN05421773_12123</name>
</gene>
<evidence type="ECO:0000313" key="3">
    <source>
        <dbReference type="Proteomes" id="UP000199207"/>
    </source>
</evidence>
<name>A0A1I1TT91_9ACTN</name>
<feature type="region of interest" description="Disordered" evidence="1">
    <location>
        <begin position="1"/>
        <end position="63"/>
    </location>
</feature>
<dbReference type="EMBL" id="FOLM01000021">
    <property type="protein sequence ID" value="SFD61827.1"/>
    <property type="molecule type" value="Genomic_DNA"/>
</dbReference>
<dbReference type="STRING" id="910347.SAMN05421773_12123"/>
<sequence>MDDTTTPAGPVERQPDDTARPSIDERRVAFRNRHAPAAPPTTNHPIDEQRIAYRNRHGLGGAA</sequence>
<evidence type="ECO:0000256" key="1">
    <source>
        <dbReference type="SAM" id="MobiDB-lite"/>
    </source>
</evidence>
<dbReference type="RefSeq" id="WP_139238448.1">
    <property type="nucleotide sequence ID" value="NZ_FOLM01000021.1"/>
</dbReference>
<reference evidence="2 3" key="1">
    <citation type="submission" date="2016-10" db="EMBL/GenBank/DDBJ databases">
        <authorList>
            <person name="de Groot N.N."/>
        </authorList>
    </citation>
    <scope>NUCLEOTIDE SEQUENCE [LARGE SCALE GENOMIC DNA]</scope>
    <source>
        <strain evidence="2 3">CGMCC 4.5739</strain>
    </source>
</reference>
<proteinExistence type="predicted"/>
<dbReference type="Proteomes" id="UP000199207">
    <property type="component" value="Unassembled WGS sequence"/>
</dbReference>
<protein>
    <submittedName>
        <fullName evidence="2">Uncharacterized protein</fullName>
    </submittedName>
</protein>
<accession>A0A1I1TT91</accession>
<evidence type="ECO:0000313" key="2">
    <source>
        <dbReference type="EMBL" id="SFD61827.1"/>
    </source>
</evidence>